<reference evidence="1 2" key="1">
    <citation type="submission" date="2019-10" db="EMBL/GenBank/DDBJ databases">
        <title>Genome sequence of Azospirillum melinis.</title>
        <authorList>
            <person name="Ambrosini A."/>
            <person name="Sant'Anna F.H."/>
            <person name="Cassan F.D."/>
            <person name="Souza E.M."/>
            <person name="Passaglia L.M.P."/>
        </authorList>
    </citation>
    <scope>NUCLEOTIDE SEQUENCE [LARGE SCALE GENOMIC DNA]</scope>
    <source>
        <strain evidence="1 2">TMCY0552</strain>
    </source>
</reference>
<dbReference type="EMBL" id="WHOS01000020">
    <property type="protein sequence ID" value="NUB00963.1"/>
    <property type="molecule type" value="Genomic_DNA"/>
</dbReference>
<sequence>MIQIVTGVTRDKCLAHELVKEVNLSLTSNRVQSGVQSIRSCCDYSSFGESNSENPKGICYLVCPLGMTAREGAGNAAAAAAEPCGSIAMLVTQV</sequence>
<organism evidence="1 2">
    <name type="scientific">Azospirillum melinis</name>
    <dbReference type="NCBI Taxonomy" id="328839"/>
    <lineage>
        <taxon>Bacteria</taxon>
        <taxon>Pseudomonadati</taxon>
        <taxon>Pseudomonadota</taxon>
        <taxon>Alphaproteobacteria</taxon>
        <taxon>Rhodospirillales</taxon>
        <taxon>Azospirillaceae</taxon>
        <taxon>Azospirillum</taxon>
    </lineage>
</organism>
<protein>
    <submittedName>
        <fullName evidence="1">Uncharacterized protein</fullName>
    </submittedName>
</protein>
<dbReference type="RefSeq" id="WP_174472063.1">
    <property type="nucleotide sequence ID" value="NZ_JAGINN010000005.1"/>
</dbReference>
<evidence type="ECO:0000313" key="1">
    <source>
        <dbReference type="EMBL" id="NUB00963.1"/>
    </source>
</evidence>
<evidence type="ECO:0000313" key="2">
    <source>
        <dbReference type="Proteomes" id="UP000605086"/>
    </source>
</evidence>
<proteinExistence type="predicted"/>
<comment type="caution">
    <text evidence="1">The sequence shown here is derived from an EMBL/GenBank/DDBJ whole genome shotgun (WGS) entry which is preliminary data.</text>
</comment>
<dbReference type="Proteomes" id="UP000605086">
    <property type="component" value="Unassembled WGS sequence"/>
</dbReference>
<accession>A0ABX2KBI7</accession>
<gene>
    <name evidence="1" type="ORF">GBZ48_16940</name>
</gene>
<keyword evidence="2" id="KW-1185">Reference proteome</keyword>
<name>A0ABX2KBI7_9PROT</name>